<organism evidence="2">
    <name type="scientific">mine drainage metagenome</name>
    <dbReference type="NCBI Taxonomy" id="410659"/>
    <lineage>
        <taxon>unclassified sequences</taxon>
        <taxon>metagenomes</taxon>
        <taxon>ecological metagenomes</taxon>
    </lineage>
</organism>
<accession>E6QLJ1</accession>
<dbReference type="PANTHER" id="PTHR37422">
    <property type="entry name" value="TEICHURONIC ACID BIOSYNTHESIS PROTEIN TUAE"/>
    <property type="match status" value="1"/>
</dbReference>
<keyword evidence="1" id="KW-0472">Membrane</keyword>
<feature type="transmembrane region" description="Helical" evidence="1">
    <location>
        <begin position="372"/>
        <end position="392"/>
    </location>
</feature>
<gene>
    <name evidence="2" type="ORF">CARN6_1544</name>
</gene>
<feature type="transmembrane region" description="Helical" evidence="1">
    <location>
        <begin position="295"/>
        <end position="316"/>
    </location>
</feature>
<feature type="transmembrane region" description="Helical" evidence="1">
    <location>
        <begin position="342"/>
        <end position="360"/>
    </location>
</feature>
<feature type="transmembrane region" description="Helical" evidence="1">
    <location>
        <begin position="413"/>
        <end position="431"/>
    </location>
</feature>
<feature type="transmembrane region" description="Helical" evidence="1">
    <location>
        <begin position="437"/>
        <end position="455"/>
    </location>
</feature>
<protein>
    <recommendedName>
        <fullName evidence="3">O-antigen ligase</fullName>
    </recommendedName>
</protein>
<evidence type="ECO:0000256" key="1">
    <source>
        <dbReference type="SAM" id="Phobius"/>
    </source>
</evidence>
<sequence length="468" mass="51102">MEITPIGWILIPLGVILFFANPTWLYVLTIFFAPFSATAVVNIGSGEATSGVQAYLMFATLLITQKLLNALLRLKVGFPKKIRKPLWLLFLFVATCLASLVMPLWINGRLQITSPLLTDMATTPLIFSSTNITGVVYLVIGTCLTAIVAKTTLDAEKFHQAVKIYVISGVFISLWAVLQLTCGIAHIPYPAAIFNSSKTPSALGYAAELELVKIPKISSVAVESSMLAASLLTMIPLGFASFFGSGYVLGRRLDKWIFGLMVVALVLSTSSTAYVGVCIFLLLGARYLVKFHRLHFKYALLVIVLIAVALTSYALVPQVQLIAQELLLNKASGYSALERAKTIYYAFGYFTQYPILGVGWSSVTSHDTIVKLLSNCGILGLLAFSAFIFSIARSLQGQIGLLATNMHNNPFDNYALIMFIVLIMMLSIAVMDGFPYVFGHFWVVLGLAISAPNMHGNDAYFLNRKNVA</sequence>
<feature type="transmembrane region" description="Helical" evidence="1">
    <location>
        <begin position="126"/>
        <end position="149"/>
    </location>
</feature>
<dbReference type="EMBL" id="CABQ01000184">
    <property type="protein sequence ID" value="CBI08111.1"/>
    <property type="molecule type" value="Genomic_DNA"/>
</dbReference>
<name>E6QLJ1_9ZZZZ</name>
<feature type="transmembrane region" description="Helical" evidence="1">
    <location>
        <begin position="86"/>
        <end position="106"/>
    </location>
</feature>
<comment type="caution">
    <text evidence="2">The sequence shown here is derived from an EMBL/GenBank/DDBJ whole genome shotgun (WGS) entry which is preliminary data.</text>
</comment>
<feature type="transmembrane region" description="Helical" evidence="1">
    <location>
        <begin position="161"/>
        <end position="187"/>
    </location>
</feature>
<dbReference type="InterPro" id="IPR051533">
    <property type="entry name" value="WaaL-like"/>
</dbReference>
<proteinExistence type="predicted"/>
<feature type="transmembrane region" description="Helical" evidence="1">
    <location>
        <begin position="7"/>
        <end position="32"/>
    </location>
</feature>
<keyword evidence="1" id="KW-1133">Transmembrane helix</keyword>
<keyword evidence="1" id="KW-0812">Transmembrane</keyword>
<feature type="transmembrane region" description="Helical" evidence="1">
    <location>
        <begin position="226"/>
        <end position="249"/>
    </location>
</feature>
<evidence type="ECO:0000313" key="2">
    <source>
        <dbReference type="EMBL" id="CBI08111.1"/>
    </source>
</evidence>
<dbReference type="AlphaFoldDB" id="E6QLJ1"/>
<dbReference type="PANTHER" id="PTHR37422:SF13">
    <property type="entry name" value="LIPOPOLYSACCHARIDE BIOSYNTHESIS PROTEIN PA4999-RELATED"/>
    <property type="match status" value="1"/>
</dbReference>
<feature type="transmembrane region" description="Helical" evidence="1">
    <location>
        <begin position="256"/>
        <end position="283"/>
    </location>
</feature>
<feature type="transmembrane region" description="Helical" evidence="1">
    <location>
        <begin position="52"/>
        <end position="74"/>
    </location>
</feature>
<reference evidence="2" key="1">
    <citation type="submission" date="2009-10" db="EMBL/GenBank/DDBJ databases">
        <title>Diversity of trophic interactions inside an arsenic-rich microbial ecosystem.</title>
        <authorList>
            <person name="Bertin P.N."/>
            <person name="Heinrich-Salmeron A."/>
            <person name="Pelletier E."/>
            <person name="Goulhen-Chollet F."/>
            <person name="Arsene-Ploetze F."/>
            <person name="Gallien S."/>
            <person name="Calteau A."/>
            <person name="Vallenet D."/>
            <person name="Casiot C."/>
            <person name="Chane-Woon-Ming B."/>
            <person name="Giloteaux L."/>
            <person name="Barakat M."/>
            <person name="Bonnefoy V."/>
            <person name="Bruneel O."/>
            <person name="Chandler M."/>
            <person name="Cleiss J."/>
            <person name="Duran R."/>
            <person name="Elbaz-Poulichet F."/>
            <person name="Fonknechten N."/>
            <person name="Lauga B."/>
            <person name="Mornico D."/>
            <person name="Ortet P."/>
            <person name="Schaeffer C."/>
            <person name="Siguier P."/>
            <person name="Alexander Thil Smith A."/>
            <person name="Van Dorsselaer A."/>
            <person name="Weissenbach J."/>
            <person name="Medigue C."/>
            <person name="Le Paslier D."/>
        </authorList>
    </citation>
    <scope>NUCLEOTIDE SEQUENCE</scope>
</reference>
<evidence type="ECO:0008006" key="3">
    <source>
        <dbReference type="Google" id="ProtNLM"/>
    </source>
</evidence>